<dbReference type="EMBL" id="LXQA010726504">
    <property type="protein sequence ID" value="MCI67907.1"/>
    <property type="molecule type" value="Genomic_DNA"/>
</dbReference>
<feature type="non-terminal residue" evidence="1">
    <location>
        <position position="27"/>
    </location>
</feature>
<evidence type="ECO:0000313" key="1">
    <source>
        <dbReference type="EMBL" id="MCI67907.1"/>
    </source>
</evidence>
<dbReference type="Proteomes" id="UP000265520">
    <property type="component" value="Unassembled WGS sequence"/>
</dbReference>
<organism evidence="1 2">
    <name type="scientific">Trifolium medium</name>
    <dbReference type="NCBI Taxonomy" id="97028"/>
    <lineage>
        <taxon>Eukaryota</taxon>
        <taxon>Viridiplantae</taxon>
        <taxon>Streptophyta</taxon>
        <taxon>Embryophyta</taxon>
        <taxon>Tracheophyta</taxon>
        <taxon>Spermatophyta</taxon>
        <taxon>Magnoliopsida</taxon>
        <taxon>eudicotyledons</taxon>
        <taxon>Gunneridae</taxon>
        <taxon>Pentapetalae</taxon>
        <taxon>rosids</taxon>
        <taxon>fabids</taxon>
        <taxon>Fabales</taxon>
        <taxon>Fabaceae</taxon>
        <taxon>Papilionoideae</taxon>
        <taxon>50 kb inversion clade</taxon>
        <taxon>NPAAA clade</taxon>
        <taxon>Hologalegina</taxon>
        <taxon>IRL clade</taxon>
        <taxon>Trifolieae</taxon>
        <taxon>Trifolium</taxon>
    </lineage>
</organism>
<reference evidence="1 2" key="1">
    <citation type="journal article" date="2018" name="Front. Plant Sci.">
        <title>Red Clover (Trifolium pratense) and Zigzag Clover (T. medium) - A Picture of Genomic Similarities and Differences.</title>
        <authorList>
            <person name="Dluhosova J."/>
            <person name="Istvanek J."/>
            <person name="Nedelnik J."/>
            <person name="Repkova J."/>
        </authorList>
    </citation>
    <scope>NUCLEOTIDE SEQUENCE [LARGE SCALE GENOMIC DNA]</scope>
    <source>
        <strain evidence="2">cv. 10/8</strain>
        <tissue evidence="1">Leaf</tissue>
    </source>
</reference>
<protein>
    <submittedName>
        <fullName evidence="1">Uncharacterized protein</fullName>
    </submittedName>
</protein>
<evidence type="ECO:0000313" key="2">
    <source>
        <dbReference type="Proteomes" id="UP000265520"/>
    </source>
</evidence>
<dbReference type="AlphaFoldDB" id="A0A392U559"/>
<sequence>MVGGAEVVVDWWWSEVMRWWLAVGVMV</sequence>
<keyword evidence="2" id="KW-1185">Reference proteome</keyword>
<comment type="caution">
    <text evidence="1">The sequence shown here is derived from an EMBL/GenBank/DDBJ whole genome shotgun (WGS) entry which is preliminary data.</text>
</comment>
<name>A0A392U559_9FABA</name>
<accession>A0A392U559</accession>
<proteinExistence type="predicted"/>